<keyword evidence="6" id="KW-0677">Repeat</keyword>
<dbReference type="PANTHER" id="PTHR45628:SF9">
    <property type="entry name" value="VOLTAGE-DEPENDENT L-TYPE CALCIUM CHANNEL SUBUNIT ALPHA-1S"/>
    <property type="match status" value="1"/>
</dbReference>
<keyword evidence="10" id="KW-0406">Ion transport</keyword>
<keyword evidence="9 14" id="KW-1133">Transmembrane helix</keyword>
<proteinExistence type="predicted"/>
<dbReference type="SUPFAM" id="SSF81324">
    <property type="entry name" value="Voltage-gated potassium channels"/>
    <property type="match status" value="1"/>
</dbReference>
<keyword evidence="5 14" id="KW-0812">Transmembrane</keyword>
<keyword evidence="8" id="KW-0851">Voltage-gated channel</keyword>
<evidence type="ECO:0000256" key="3">
    <source>
        <dbReference type="ARBA" id="ARBA00022568"/>
    </source>
</evidence>
<keyword evidence="3" id="KW-0109">Calcium transport</keyword>
<evidence type="ECO:0000256" key="10">
    <source>
        <dbReference type="ARBA" id="ARBA00023065"/>
    </source>
</evidence>
<evidence type="ECO:0000256" key="11">
    <source>
        <dbReference type="ARBA" id="ARBA00023136"/>
    </source>
</evidence>
<comment type="caution">
    <text evidence="16">The sequence shown here is derived from an EMBL/GenBank/DDBJ whole genome shotgun (WGS) entry which is preliminary data.</text>
</comment>
<keyword evidence="4" id="KW-0107">Calcium channel</keyword>
<dbReference type="PANTHER" id="PTHR45628">
    <property type="entry name" value="VOLTAGE-DEPENDENT CALCIUM CHANNEL TYPE A SUBUNIT ALPHA-1"/>
    <property type="match status" value="1"/>
</dbReference>
<dbReference type="Proteomes" id="UP001529510">
    <property type="component" value="Unassembled WGS sequence"/>
</dbReference>
<feature type="non-terminal residue" evidence="16">
    <location>
        <position position="1"/>
    </location>
</feature>
<comment type="subcellular location">
    <subcellularLocation>
        <location evidence="1">Membrane</location>
        <topology evidence="1">Multi-pass membrane protein</topology>
    </subcellularLocation>
</comment>
<evidence type="ECO:0000256" key="13">
    <source>
        <dbReference type="ARBA" id="ARBA00023303"/>
    </source>
</evidence>
<evidence type="ECO:0000256" key="14">
    <source>
        <dbReference type="SAM" id="Phobius"/>
    </source>
</evidence>
<evidence type="ECO:0000256" key="9">
    <source>
        <dbReference type="ARBA" id="ARBA00022989"/>
    </source>
</evidence>
<evidence type="ECO:0000256" key="6">
    <source>
        <dbReference type="ARBA" id="ARBA00022737"/>
    </source>
</evidence>
<dbReference type="GO" id="GO:0005245">
    <property type="term" value="F:voltage-gated calcium channel activity"/>
    <property type="evidence" value="ECO:0007669"/>
    <property type="project" value="UniProtKB-ARBA"/>
</dbReference>
<feature type="non-terminal residue" evidence="16">
    <location>
        <position position="74"/>
    </location>
</feature>
<dbReference type="Pfam" id="PF00520">
    <property type="entry name" value="Ion_trans"/>
    <property type="match status" value="1"/>
</dbReference>
<keyword evidence="11 14" id="KW-0472">Membrane</keyword>
<dbReference type="Gene3D" id="1.20.120.350">
    <property type="entry name" value="Voltage-gated potassium channels. Chain C"/>
    <property type="match status" value="1"/>
</dbReference>
<evidence type="ECO:0000256" key="12">
    <source>
        <dbReference type="ARBA" id="ARBA00023157"/>
    </source>
</evidence>
<name>A0ABD0QI51_CIRMR</name>
<accession>A0ABD0QI51</accession>
<evidence type="ECO:0000259" key="15">
    <source>
        <dbReference type="Pfam" id="PF00520"/>
    </source>
</evidence>
<feature type="domain" description="Ion transport" evidence="15">
    <location>
        <begin position="2"/>
        <end position="73"/>
    </location>
</feature>
<keyword evidence="7" id="KW-0106">Calcium</keyword>
<evidence type="ECO:0000256" key="8">
    <source>
        <dbReference type="ARBA" id="ARBA00022882"/>
    </source>
</evidence>
<evidence type="ECO:0000256" key="2">
    <source>
        <dbReference type="ARBA" id="ARBA00022448"/>
    </source>
</evidence>
<dbReference type="EMBL" id="JAMKFB020000008">
    <property type="protein sequence ID" value="KAL0185904.1"/>
    <property type="molecule type" value="Genomic_DNA"/>
</dbReference>
<evidence type="ECO:0000256" key="1">
    <source>
        <dbReference type="ARBA" id="ARBA00004141"/>
    </source>
</evidence>
<gene>
    <name evidence="16" type="ORF">M9458_017574</name>
</gene>
<sequence>TANVILLACFTIEMVMKMYAFGLRAYFMSIFNRFDCFVVTIGILEIILVASNIMTPLGISVMRCIRLLRLFKVT</sequence>
<protein>
    <recommendedName>
        <fullName evidence="15">Ion transport domain-containing protein</fullName>
    </recommendedName>
</protein>
<evidence type="ECO:0000256" key="7">
    <source>
        <dbReference type="ARBA" id="ARBA00022837"/>
    </source>
</evidence>
<dbReference type="GO" id="GO:0034702">
    <property type="term" value="C:monoatomic ion channel complex"/>
    <property type="evidence" value="ECO:0007669"/>
    <property type="project" value="UniProtKB-KW"/>
</dbReference>
<dbReference type="InterPro" id="IPR005821">
    <property type="entry name" value="Ion_trans_dom"/>
</dbReference>
<dbReference type="InterPro" id="IPR027359">
    <property type="entry name" value="Volt_channel_dom_sf"/>
</dbReference>
<keyword evidence="13" id="KW-0407">Ion channel</keyword>
<organism evidence="16 17">
    <name type="scientific">Cirrhinus mrigala</name>
    <name type="common">Mrigala</name>
    <dbReference type="NCBI Taxonomy" id="683832"/>
    <lineage>
        <taxon>Eukaryota</taxon>
        <taxon>Metazoa</taxon>
        <taxon>Chordata</taxon>
        <taxon>Craniata</taxon>
        <taxon>Vertebrata</taxon>
        <taxon>Euteleostomi</taxon>
        <taxon>Actinopterygii</taxon>
        <taxon>Neopterygii</taxon>
        <taxon>Teleostei</taxon>
        <taxon>Ostariophysi</taxon>
        <taxon>Cypriniformes</taxon>
        <taxon>Cyprinidae</taxon>
        <taxon>Labeoninae</taxon>
        <taxon>Labeonini</taxon>
        <taxon>Cirrhinus</taxon>
    </lineage>
</organism>
<dbReference type="InterPro" id="IPR050599">
    <property type="entry name" value="VDCC_alpha-1_subunit"/>
</dbReference>
<keyword evidence="2" id="KW-0813">Transport</keyword>
<reference evidence="16 17" key="1">
    <citation type="submission" date="2024-05" db="EMBL/GenBank/DDBJ databases">
        <title>Genome sequencing and assembly of Indian major carp, Cirrhinus mrigala (Hamilton, 1822).</title>
        <authorList>
            <person name="Mohindra V."/>
            <person name="Chowdhury L.M."/>
            <person name="Lal K."/>
            <person name="Jena J.K."/>
        </authorList>
    </citation>
    <scope>NUCLEOTIDE SEQUENCE [LARGE SCALE GENOMIC DNA]</scope>
    <source>
        <strain evidence="16">CM1030</strain>
        <tissue evidence="16">Blood</tissue>
    </source>
</reference>
<evidence type="ECO:0000256" key="5">
    <source>
        <dbReference type="ARBA" id="ARBA00022692"/>
    </source>
</evidence>
<keyword evidence="12" id="KW-1015">Disulfide bond</keyword>
<evidence type="ECO:0000256" key="4">
    <source>
        <dbReference type="ARBA" id="ARBA00022673"/>
    </source>
</evidence>
<evidence type="ECO:0000313" key="16">
    <source>
        <dbReference type="EMBL" id="KAL0185904.1"/>
    </source>
</evidence>
<evidence type="ECO:0000313" key="17">
    <source>
        <dbReference type="Proteomes" id="UP001529510"/>
    </source>
</evidence>
<keyword evidence="17" id="KW-1185">Reference proteome</keyword>
<feature type="transmembrane region" description="Helical" evidence="14">
    <location>
        <begin position="38"/>
        <end position="62"/>
    </location>
</feature>
<dbReference type="AlphaFoldDB" id="A0ABD0QI51"/>